<gene>
    <name evidence="1" type="primary">Acey_s0002.g692</name>
    <name evidence="1" type="ORF">Y032_0002g692</name>
</gene>
<protein>
    <submittedName>
        <fullName evidence="1">Uncharacterized protein</fullName>
    </submittedName>
</protein>
<keyword evidence="2" id="KW-1185">Reference proteome</keyword>
<evidence type="ECO:0000313" key="1">
    <source>
        <dbReference type="EMBL" id="EYC33263.1"/>
    </source>
</evidence>
<dbReference type="Proteomes" id="UP000024635">
    <property type="component" value="Unassembled WGS sequence"/>
</dbReference>
<sequence>MGVVYAGGDVLRLRPIDRRPKAGNLWFHLVTARCKVDVPLCADLAFYLPSSMWMTFPVADVCSKIRVWVMVGQAPLYA</sequence>
<organism evidence="1 2">
    <name type="scientific">Ancylostoma ceylanicum</name>
    <dbReference type="NCBI Taxonomy" id="53326"/>
    <lineage>
        <taxon>Eukaryota</taxon>
        <taxon>Metazoa</taxon>
        <taxon>Ecdysozoa</taxon>
        <taxon>Nematoda</taxon>
        <taxon>Chromadorea</taxon>
        <taxon>Rhabditida</taxon>
        <taxon>Rhabditina</taxon>
        <taxon>Rhabditomorpha</taxon>
        <taxon>Strongyloidea</taxon>
        <taxon>Ancylostomatidae</taxon>
        <taxon>Ancylostomatinae</taxon>
        <taxon>Ancylostoma</taxon>
    </lineage>
</organism>
<dbReference type="EMBL" id="JARK01001338">
    <property type="protein sequence ID" value="EYC33263.1"/>
    <property type="molecule type" value="Genomic_DNA"/>
</dbReference>
<proteinExistence type="predicted"/>
<accession>A0A016W2N5</accession>
<dbReference type="OrthoDB" id="364892at2759"/>
<name>A0A016W2N5_9BILA</name>
<reference evidence="2" key="1">
    <citation type="journal article" date="2015" name="Nat. Genet.">
        <title>The genome and transcriptome of the zoonotic hookworm Ancylostoma ceylanicum identify infection-specific gene families.</title>
        <authorList>
            <person name="Schwarz E.M."/>
            <person name="Hu Y."/>
            <person name="Antoshechkin I."/>
            <person name="Miller M.M."/>
            <person name="Sternberg P.W."/>
            <person name="Aroian R.V."/>
        </authorList>
    </citation>
    <scope>NUCLEOTIDE SEQUENCE</scope>
    <source>
        <strain evidence="2">HY135</strain>
    </source>
</reference>
<dbReference type="AlphaFoldDB" id="A0A016W2N5"/>
<evidence type="ECO:0000313" key="2">
    <source>
        <dbReference type="Proteomes" id="UP000024635"/>
    </source>
</evidence>
<comment type="caution">
    <text evidence="1">The sequence shown here is derived from an EMBL/GenBank/DDBJ whole genome shotgun (WGS) entry which is preliminary data.</text>
</comment>